<feature type="chain" id="PRO_5032915338" evidence="1">
    <location>
        <begin position="19"/>
        <end position="427"/>
    </location>
</feature>
<reference evidence="2" key="1">
    <citation type="submission" date="2021-02" db="EMBL/GenBank/DDBJ databases">
        <authorList>
            <person name="Dougan E. K."/>
            <person name="Rhodes N."/>
            <person name="Thang M."/>
            <person name="Chan C."/>
        </authorList>
    </citation>
    <scope>NUCLEOTIDE SEQUENCE</scope>
</reference>
<evidence type="ECO:0000313" key="2">
    <source>
        <dbReference type="EMBL" id="CAE7684902.1"/>
    </source>
</evidence>
<keyword evidence="3" id="KW-1185">Reference proteome</keyword>
<sequence length="427" mass="45158">MGLLRLVLLGLAATGAEGAACDPVDSCPQLSDGLYCPVNDVTEHADINRDVALIKSYLAEDPMNYAMAKEVYTMGNFSSKGAGNMRTLQDLALKDMTVSGKYTNVFYSGALSLYGSISAIWHDYIIACLDNTGMCKDKSDSFRQYVINKALIGVVTGYATYEFGAAVWKGANGETADGQAAYAWDEGAAFYIGNIAPVVGDGITGGAPGNLYSPYEFNWKRDFDYPDGTNTHAEAVKILNYGLINLRGAAYNGDNVKAAELGMYKIFSIAAIRSAIKYADKAYNGGTMEPKYLAEGWAYWRSASGYMSTFNTTTVEMVDAIFDLNQTSIPADAACKVKTLVESLYPQLGITCAMVGKWKDATAGGCLDSVCDDTGNSATLLSGSDAYVDMCKATTTSTTGASDASAGLPGAMPAVGTLAAVTAMICQ</sequence>
<dbReference type="AlphaFoldDB" id="A0A812WP16"/>
<proteinExistence type="predicted"/>
<comment type="caution">
    <text evidence="2">The sequence shown here is derived from an EMBL/GenBank/DDBJ whole genome shotgun (WGS) entry which is preliminary data.</text>
</comment>
<organism evidence="2 3">
    <name type="scientific">Symbiodinium pilosum</name>
    <name type="common">Dinoflagellate</name>
    <dbReference type="NCBI Taxonomy" id="2952"/>
    <lineage>
        <taxon>Eukaryota</taxon>
        <taxon>Sar</taxon>
        <taxon>Alveolata</taxon>
        <taxon>Dinophyceae</taxon>
        <taxon>Suessiales</taxon>
        <taxon>Symbiodiniaceae</taxon>
        <taxon>Symbiodinium</taxon>
    </lineage>
</organism>
<dbReference type="OrthoDB" id="41870at2759"/>
<dbReference type="InterPro" id="IPR011643">
    <property type="entry name" value="HCR1"/>
</dbReference>
<dbReference type="Pfam" id="PF07692">
    <property type="entry name" value="Fea1"/>
    <property type="match status" value="1"/>
</dbReference>
<dbReference type="EMBL" id="CAJNIZ010044318">
    <property type="protein sequence ID" value="CAE7684902.1"/>
    <property type="molecule type" value="Genomic_DNA"/>
</dbReference>
<name>A0A812WP16_SYMPI</name>
<evidence type="ECO:0000313" key="3">
    <source>
        <dbReference type="Proteomes" id="UP000649617"/>
    </source>
</evidence>
<feature type="signal peptide" evidence="1">
    <location>
        <begin position="1"/>
        <end position="18"/>
    </location>
</feature>
<protein>
    <submittedName>
        <fullName evidence="2">Uncharacterized protein</fullName>
    </submittedName>
</protein>
<keyword evidence="1" id="KW-0732">Signal</keyword>
<accession>A0A812WP16</accession>
<dbReference type="Proteomes" id="UP000649617">
    <property type="component" value="Unassembled WGS sequence"/>
</dbReference>
<evidence type="ECO:0000256" key="1">
    <source>
        <dbReference type="SAM" id="SignalP"/>
    </source>
</evidence>
<gene>
    <name evidence="2" type="ORF">SPIL2461_LOCUS19136</name>
</gene>